<name>A0A448ZL05_9STRA</name>
<dbReference type="EMBL" id="CAACVS010000470">
    <property type="protein sequence ID" value="VEU42720.1"/>
    <property type="molecule type" value="Genomic_DNA"/>
</dbReference>
<dbReference type="InterPro" id="IPR035979">
    <property type="entry name" value="RBD_domain_sf"/>
</dbReference>
<dbReference type="SUPFAM" id="SSF54928">
    <property type="entry name" value="RNA-binding domain, RBD"/>
    <property type="match status" value="1"/>
</dbReference>
<feature type="chain" id="PRO_5019148978" description="RRM domain-containing protein" evidence="3">
    <location>
        <begin position="30"/>
        <end position="240"/>
    </location>
</feature>
<reference evidence="5 6" key="1">
    <citation type="submission" date="2019-01" db="EMBL/GenBank/DDBJ databases">
        <authorList>
            <person name="Ferrante I. M."/>
        </authorList>
    </citation>
    <scope>NUCLEOTIDE SEQUENCE [LARGE SCALE GENOMIC DNA]</scope>
    <source>
        <strain evidence="5 6">B856</strain>
    </source>
</reference>
<feature type="domain" description="RRM" evidence="4">
    <location>
        <begin position="163"/>
        <end position="240"/>
    </location>
</feature>
<feature type="region of interest" description="Disordered" evidence="2">
    <location>
        <begin position="52"/>
        <end position="75"/>
    </location>
</feature>
<keyword evidence="6" id="KW-1185">Reference proteome</keyword>
<dbReference type="InterPro" id="IPR000504">
    <property type="entry name" value="RRM_dom"/>
</dbReference>
<proteinExistence type="predicted"/>
<keyword evidence="1" id="KW-0694">RNA-binding</keyword>
<dbReference type="PROSITE" id="PS50102">
    <property type="entry name" value="RRM"/>
    <property type="match status" value="1"/>
</dbReference>
<dbReference type="InterPro" id="IPR050441">
    <property type="entry name" value="RBM"/>
</dbReference>
<evidence type="ECO:0000256" key="1">
    <source>
        <dbReference type="PROSITE-ProRule" id="PRU00176"/>
    </source>
</evidence>
<dbReference type="Proteomes" id="UP000291116">
    <property type="component" value="Unassembled WGS sequence"/>
</dbReference>
<dbReference type="InterPro" id="IPR012677">
    <property type="entry name" value="Nucleotide-bd_a/b_plait_sf"/>
</dbReference>
<accession>A0A448ZL05</accession>
<dbReference type="Gene3D" id="3.30.70.330">
    <property type="match status" value="1"/>
</dbReference>
<feature type="compositionally biased region" description="Polar residues" evidence="2">
    <location>
        <begin position="54"/>
        <end position="66"/>
    </location>
</feature>
<dbReference type="SMART" id="SM00360">
    <property type="entry name" value="RRM"/>
    <property type="match status" value="1"/>
</dbReference>
<organism evidence="5 6">
    <name type="scientific">Pseudo-nitzschia multistriata</name>
    <dbReference type="NCBI Taxonomy" id="183589"/>
    <lineage>
        <taxon>Eukaryota</taxon>
        <taxon>Sar</taxon>
        <taxon>Stramenopiles</taxon>
        <taxon>Ochrophyta</taxon>
        <taxon>Bacillariophyta</taxon>
        <taxon>Bacillariophyceae</taxon>
        <taxon>Bacillariophycidae</taxon>
        <taxon>Bacillariales</taxon>
        <taxon>Bacillariaceae</taxon>
        <taxon>Pseudo-nitzschia</taxon>
    </lineage>
</organism>
<dbReference type="Pfam" id="PF00076">
    <property type="entry name" value="RRM_1"/>
    <property type="match status" value="1"/>
</dbReference>
<evidence type="ECO:0000256" key="2">
    <source>
        <dbReference type="SAM" id="MobiDB-lite"/>
    </source>
</evidence>
<dbReference type="PANTHER" id="PTHR48034">
    <property type="entry name" value="TRANSFORMER-2 SEX-DETERMINING PROTEIN-RELATED"/>
    <property type="match status" value="1"/>
</dbReference>
<feature type="signal peptide" evidence="3">
    <location>
        <begin position="1"/>
        <end position="29"/>
    </location>
</feature>
<dbReference type="AlphaFoldDB" id="A0A448ZL05"/>
<evidence type="ECO:0000259" key="4">
    <source>
        <dbReference type="PROSITE" id="PS50102"/>
    </source>
</evidence>
<evidence type="ECO:0000256" key="3">
    <source>
        <dbReference type="SAM" id="SignalP"/>
    </source>
</evidence>
<evidence type="ECO:0000313" key="6">
    <source>
        <dbReference type="Proteomes" id="UP000291116"/>
    </source>
</evidence>
<protein>
    <recommendedName>
        <fullName evidence="4">RRM domain-containing protein</fullName>
    </recommendedName>
</protein>
<evidence type="ECO:0000313" key="5">
    <source>
        <dbReference type="EMBL" id="VEU42720.1"/>
    </source>
</evidence>
<keyword evidence="3" id="KW-0732">Signal</keyword>
<sequence length="240" mass="25835">MADSQRRIPCITMILLAVAVLMTSSSVSAFNPSVPSVRTANFVLGADVAGSATEAPSGSPANSSKGSDVPKQSEYGKSLELPDTYASCGQCGSTYALTLEAMGPGKGGRRMECSVCGHTWFQSRDRLATLGDGYEMVPLPERDMERIQLNIKEGKHPKYCGDFKMYVGNISFQSTEEDLFEIFQSIGPVGDAILVRDDTGKPRGFGFVTMRNKADGEKAMEELDGADLNGRNLNVRPSNN</sequence>
<gene>
    <name evidence="5" type="ORF">PSNMU_V1.4_AUG-EV-PASAV3_0097060</name>
</gene>
<dbReference type="OrthoDB" id="439808at2759"/>
<dbReference type="GO" id="GO:0003723">
    <property type="term" value="F:RNA binding"/>
    <property type="evidence" value="ECO:0007669"/>
    <property type="project" value="UniProtKB-UniRule"/>
</dbReference>